<accession>X0YZF8</accession>
<dbReference type="Gene3D" id="3.30.420.40">
    <property type="match status" value="1"/>
</dbReference>
<keyword evidence="3" id="KW-0418">Kinase</keyword>
<dbReference type="GO" id="GO:0006083">
    <property type="term" value="P:acetate metabolic process"/>
    <property type="evidence" value="ECO:0007669"/>
    <property type="project" value="TreeGrafter"/>
</dbReference>
<dbReference type="AlphaFoldDB" id="X0YZF8"/>
<protein>
    <recommendedName>
        <fullName evidence="6">Acetate kinase</fullName>
    </recommendedName>
</protein>
<name>X0YZF8_9ZZZZ</name>
<keyword evidence="1" id="KW-0808">Transferase</keyword>
<keyword evidence="4" id="KW-0067">ATP-binding</keyword>
<evidence type="ECO:0000256" key="4">
    <source>
        <dbReference type="ARBA" id="ARBA00022840"/>
    </source>
</evidence>
<dbReference type="PRINTS" id="PR00471">
    <property type="entry name" value="ACETATEKNASE"/>
</dbReference>
<dbReference type="Pfam" id="PF00871">
    <property type="entry name" value="Acetate_kinase"/>
    <property type="match status" value="1"/>
</dbReference>
<gene>
    <name evidence="5" type="ORF">S01H1_75835</name>
</gene>
<dbReference type="InterPro" id="IPR043129">
    <property type="entry name" value="ATPase_NBD"/>
</dbReference>
<dbReference type="GO" id="GO:0008776">
    <property type="term" value="F:acetate kinase activity"/>
    <property type="evidence" value="ECO:0007669"/>
    <property type="project" value="TreeGrafter"/>
</dbReference>
<reference evidence="5" key="1">
    <citation type="journal article" date="2014" name="Front. Microbiol.">
        <title>High frequency of phylogenetically diverse reductive dehalogenase-homologous genes in deep subseafloor sedimentary metagenomes.</title>
        <authorList>
            <person name="Kawai M."/>
            <person name="Futagami T."/>
            <person name="Toyoda A."/>
            <person name="Takaki Y."/>
            <person name="Nishi S."/>
            <person name="Hori S."/>
            <person name="Arai W."/>
            <person name="Tsubouchi T."/>
            <person name="Morono Y."/>
            <person name="Uchiyama I."/>
            <person name="Ito T."/>
            <person name="Fujiyama A."/>
            <person name="Inagaki F."/>
            <person name="Takami H."/>
        </authorList>
    </citation>
    <scope>NUCLEOTIDE SEQUENCE</scope>
    <source>
        <strain evidence="5">Expedition CK06-06</strain>
    </source>
</reference>
<keyword evidence="2" id="KW-0547">Nucleotide-binding</keyword>
<organism evidence="5">
    <name type="scientific">marine sediment metagenome</name>
    <dbReference type="NCBI Taxonomy" id="412755"/>
    <lineage>
        <taxon>unclassified sequences</taxon>
        <taxon>metagenomes</taxon>
        <taxon>ecological metagenomes</taxon>
    </lineage>
</organism>
<sequence>KLAIEMEAYRLKKYIGAYTAALGRVDALVFTAGVGEVSDIIRGKILEGLNILGIKYDPKKNKLARTRNTELDISADDSPVKIFIIPTDEELVFVEDVVALLEGTYDIHTNFKYTFQEEDYKNLMREEAFVKECKKKPGLFKIKANRNN</sequence>
<feature type="non-terminal residue" evidence="5">
    <location>
        <position position="1"/>
    </location>
</feature>
<evidence type="ECO:0008006" key="6">
    <source>
        <dbReference type="Google" id="ProtNLM"/>
    </source>
</evidence>
<dbReference type="PANTHER" id="PTHR21060:SF15">
    <property type="entry name" value="ACETATE KINASE-RELATED"/>
    <property type="match status" value="1"/>
</dbReference>
<evidence type="ECO:0000256" key="1">
    <source>
        <dbReference type="ARBA" id="ARBA00022679"/>
    </source>
</evidence>
<evidence type="ECO:0000313" key="5">
    <source>
        <dbReference type="EMBL" id="GAG51852.1"/>
    </source>
</evidence>
<evidence type="ECO:0000256" key="3">
    <source>
        <dbReference type="ARBA" id="ARBA00022777"/>
    </source>
</evidence>
<proteinExistence type="predicted"/>
<dbReference type="PANTHER" id="PTHR21060">
    <property type="entry name" value="ACETATE KINASE"/>
    <property type="match status" value="1"/>
</dbReference>
<dbReference type="SUPFAM" id="SSF53067">
    <property type="entry name" value="Actin-like ATPase domain"/>
    <property type="match status" value="1"/>
</dbReference>
<dbReference type="GO" id="GO:0005524">
    <property type="term" value="F:ATP binding"/>
    <property type="evidence" value="ECO:0007669"/>
    <property type="project" value="UniProtKB-KW"/>
</dbReference>
<evidence type="ECO:0000256" key="2">
    <source>
        <dbReference type="ARBA" id="ARBA00022741"/>
    </source>
</evidence>
<dbReference type="EMBL" id="BARS01050843">
    <property type="protein sequence ID" value="GAG51852.1"/>
    <property type="molecule type" value="Genomic_DNA"/>
</dbReference>
<comment type="caution">
    <text evidence="5">The sequence shown here is derived from an EMBL/GenBank/DDBJ whole genome shotgun (WGS) entry which is preliminary data.</text>
</comment>
<dbReference type="InterPro" id="IPR000890">
    <property type="entry name" value="Aliphatic_acid_kin_short-chain"/>
</dbReference>